<dbReference type="InterPro" id="IPR013783">
    <property type="entry name" value="Ig-like_fold"/>
</dbReference>
<sequence>MGIGARGNAGRAGLACVVALVLGLAMGAAWAPRSALAQVSSDGWEFTLLACPAGGGYGTGGFENGPGVPLNGSGSFVFSTASDGLAWLQLHQGGLDGVPLASLHNLTYSTFVVTGGTQAAPYLMLQVDLNDDGLPDDQLVYLPHLNDTVVPIEWQTWDALEGVWWSLNGRAGMTQANPQPLSVYLDAYPNATLANDDTGALVVAAGCLSGVSWSSWQGAVDALSIAYSTTTIAWDFESTGVVTSRRGIPGGPLTFTNLTPAPWSTVAPGEVTVAVNVRSSSPITRVTMTLNGQELAPEIAGPNAFQLSAFTGIRLQPGLYQVLATAEDRSGQTFRTMWQFVVSNNPNDSWWFLADGTPRRAEVEATLRSLVEAFRWHLYGESWDGFYHGEMPTHAQVSAGSIRFDALAPSRYATLSPGPVRIAAHVTSGAPITSFQLWLNGQPLDTEVGGPSDTDQTAFTERTLAAGSYAVSARVQNARGEALTVTWGFVVSPLAAEGHWFTADGRMKADTVSRSLKALVEAFRWHFYGQSWDGRPHPELPTHATVVTGPQPIDPWFSADGRPIPQNISATLRSLVEAFRWHFWGYSWDGQQHSTDIPTHAE</sequence>
<dbReference type="EMBL" id="JAMSLR010000006">
    <property type="protein sequence ID" value="MCM8749432.1"/>
    <property type="molecule type" value="Genomic_DNA"/>
</dbReference>
<dbReference type="RefSeq" id="WP_284057215.1">
    <property type="nucleotide sequence ID" value="NZ_JAMSLR010000006.1"/>
</dbReference>
<dbReference type="Gene3D" id="2.60.40.10">
    <property type="entry name" value="Immunoglobulins"/>
    <property type="match status" value="1"/>
</dbReference>
<organism evidence="1 2">
    <name type="scientific">Thermalbibacter longus</name>
    <dbReference type="NCBI Taxonomy" id="2951981"/>
    <lineage>
        <taxon>Bacteria</taxon>
        <taxon>Pseudomonadati</taxon>
        <taxon>Thermomicrobiota</taxon>
        <taxon>Thermomicrobia</taxon>
        <taxon>Thermomicrobiales</taxon>
        <taxon>Thermomicrobiaceae</taxon>
        <taxon>Thermalbibacter</taxon>
    </lineage>
</organism>
<accession>A0AA42BA93</accession>
<comment type="caution">
    <text evidence="1">The sequence shown here is derived from an EMBL/GenBank/DDBJ whole genome shotgun (WGS) entry which is preliminary data.</text>
</comment>
<protein>
    <submittedName>
        <fullName evidence="1">Uncharacterized protein</fullName>
    </submittedName>
</protein>
<evidence type="ECO:0000313" key="1">
    <source>
        <dbReference type="EMBL" id="MCM8749432.1"/>
    </source>
</evidence>
<dbReference type="AlphaFoldDB" id="A0AA42BA93"/>
<name>A0AA42BA93_9BACT</name>
<gene>
    <name evidence="1" type="ORF">NET02_09760</name>
</gene>
<evidence type="ECO:0000313" key="2">
    <source>
        <dbReference type="Proteomes" id="UP001165306"/>
    </source>
</evidence>
<dbReference type="Proteomes" id="UP001165306">
    <property type="component" value="Unassembled WGS sequence"/>
</dbReference>
<reference evidence="1" key="1">
    <citation type="submission" date="2022-06" db="EMBL/GenBank/DDBJ databases">
        <title>CFH 74404 Thermomicrobiaceae sp.</title>
        <authorList>
            <person name="Ming H."/>
            <person name="Li W.-J."/>
            <person name="Zhao Z."/>
        </authorList>
    </citation>
    <scope>NUCLEOTIDE SEQUENCE</scope>
    <source>
        <strain evidence="1">CFH 74404</strain>
    </source>
</reference>
<proteinExistence type="predicted"/>
<keyword evidence="2" id="KW-1185">Reference proteome</keyword>